<dbReference type="InterPro" id="IPR036680">
    <property type="entry name" value="SPOR-like_sf"/>
</dbReference>
<protein>
    <submittedName>
        <fullName evidence="4">N-acetylmuramoyl-L-alanine amidase</fullName>
    </submittedName>
</protein>
<evidence type="ECO:0000259" key="3">
    <source>
        <dbReference type="PROSITE" id="PS51724"/>
    </source>
</evidence>
<dbReference type="Proteomes" id="UP001652461">
    <property type="component" value="Unassembled WGS sequence"/>
</dbReference>
<feature type="compositionally biased region" description="Polar residues" evidence="2">
    <location>
        <begin position="188"/>
        <end position="200"/>
    </location>
</feature>
<dbReference type="SMART" id="SM00646">
    <property type="entry name" value="Ami_3"/>
    <property type="match status" value="1"/>
</dbReference>
<dbReference type="Gene3D" id="3.30.70.1070">
    <property type="entry name" value="Sporulation related repeat"/>
    <property type="match status" value="1"/>
</dbReference>
<proteinExistence type="predicted"/>
<dbReference type="SUPFAM" id="SSF110997">
    <property type="entry name" value="Sporulation related repeat"/>
    <property type="match status" value="1"/>
</dbReference>
<name>A0ABT2RWB4_9FIRM</name>
<evidence type="ECO:0000256" key="2">
    <source>
        <dbReference type="SAM" id="MobiDB-lite"/>
    </source>
</evidence>
<dbReference type="Pfam" id="PF01520">
    <property type="entry name" value="Amidase_3"/>
    <property type="match status" value="1"/>
</dbReference>
<dbReference type="PROSITE" id="PS51724">
    <property type="entry name" value="SPOR"/>
    <property type="match status" value="1"/>
</dbReference>
<accession>A0ABT2RWB4</accession>
<dbReference type="Pfam" id="PF05036">
    <property type="entry name" value="SPOR"/>
    <property type="match status" value="1"/>
</dbReference>
<dbReference type="InterPro" id="IPR007730">
    <property type="entry name" value="SPOR-like_dom"/>
</dbReference>
<dbReference type="PANTHER" id="PTHR30404:SF0">
    <property type="entry name" value="N-ACETYLMURAMOYL-L-ALANINE AMIDASE AMIC"/>
    <property type="match status" value="1"/>
</dbReference>
<reference evidence="4 5" key="1">
    <citation type="journal article" date="2021" name="ISME Commun">
        <title>Automated analysis of genomic sequences facilitates high-throughput and comprehensive description of bacteria.</title>
        <authorList>
            <person name="Hitch T.C.A."/>
        </authorList>
    </citation>
    <scope>NUCLEOTIDE SEQUENCE [LARGE SCALE GENOMIC DNA]</scope>
    <source>
        <strain evidence="4 5">Sanger_04</strain>
    </source>
</reference>
<dbReference type="InterPro" id="IPR002508">
    <property type="entry name" value="MurNAc-LAA_cat"/>
</dbReference>
<dbReference type="RefSeq" id="WP_158362988.1">
    <property type="nucleotide sequence ID" value="NZ_JAOQKC010000007.1"/>
</dbReference>
<feature type="domain" description="SPOR" evidence="3">
    <location>
        <begin position="207"/>
        <end position="281"/>
    </location>
</feature>
<dbReference type="SUPFAM" id="SSF53187">
    <property type="entry name" value="Zn-dependent exopeptidases"/>
    <property type="match status" value="1"/>
</dbReference>
<dbReference type="PANTHER" id="PTHR30404">
    <property type="entry name" value="N-ACETYLMURAMOYL-L-ALANINE AMIDASE"/>
    <property type="match status" value="1"/>
</dbReference>
<keyword evidence="5" id="KW-1185">Reference proteome</keyword>
<sequence>MVEKIVLDPGHGGKNPGAVCQGRRESDDALRLAVAVGNILEENGYDVIYTRTTDATQSVGQKAAIANEEGADLFISIHRNASDYPGQYNGVQTLIYDDSGFKKEMAENINANLEALGFRNAGVDIRPNLVVLNSTQMPALLVEAGFIDSDKDNQLFDSRFQAMAQAIADGIMETLEEPPVAAEPAPPTTGTGSDDVSMTGQPEEPPAPAEELYRVQAGAYRERENAENLLSLLENDGFPAYIIYHDGLYKVQIGAYARLSNAIAMEREVREKGYNTYITTY</sequence>
<organism evidence="4 5">
    <name type="scientific">Laedolimicola ammoniilytica</name>
    <dbReference type="NCBI Taxonomy" id="2981771"/>
    <lineage>
        <taxon>Bacteria</taxon>
        <taxon>Bacillati</taxon>
        <taxon>Bacillota</taxon>
        <taxon>Clostridia</taxon>
        <taxon>Lachnospirales</taxon>
        <taxon>Lachnospiraceae</taxon>
        <taxon>Laedolimicola</taxon>
    </lineage>
</organism>
<evidence type="ECO:0000313" key="4">
    <source>
        <dbReference type="EMBL" id="MCU6696581.1"/>
    </source>
</evidence>
<comment type="caution">
    <text evidence="4">The sequence shown here is derived from an EMBL/GenBank/DDBJ whole genome shotgun (WGS) entry which is preliminary data.</text>
</comment>
<feature type="region of interest" description="Disordered" evidence="2">
    <location>
        <begin position="179"/>
        <end position="208"/>
    </location>
</feature>
<evidence type="ECO:0000313" key="5">
    <source>
        <dbReference type="Proteomes" id="UP001652461"/>
    </source>
</evidence>
<dbReference type="CDD" id="cd02696">
    <property type="entry name" value="MurNAc-LAA"/>
    <property type="match status" value="1"/>
</dbReference>
<evidence type="ECO:0000256" key="1">
    <source>
        <dbReference type="ARBA" id="ARBA00022801"/>
    </source>
</evidence>
<dbReference type="Gene3D" id="3.40.630.40">
    <property type="entry name" value="Zn-dependent exopeptidases"/>
    <property type="match status" value="1"/>
</dbReference>
<dbReference type="InterPro" id="IPR050695">
    <property type="entry name" value="N-acetylmuramoyl_amidase_3"/>
</dbReference>
<keyword evidence="1" id="KW-0378">Hydrolase</keyword>
<gene>
    <name evidence="4" type="ORF">OCV63_06685</name>
</gene>
<dbReference type="EMBL" id="JAOQKC010000007">
    <property type="protein sequence ID" value="MCU6696581.1"/>
    <property type="molecule type" value="Genomic_DNA"/>
</dbReference>